<protein>
    <submittedName>
        <fullName evidence="8">MADS-box transcription factor Pvg4</fullName>
    </submittedName>
</protein>
<evidence type="ECO:0000256" key="2">
    <source>
        <dbReference type="ARBA" id="ARBA00023015"/>
    </source>
</evidence>
<name>A0AAE9W802_9SCHI</name>
<keyword evidence="9" id="KW-1185">Reference proteome</keyword>
<keyword evidence="2" id="KW-0805">Transcription regulation</keyword>
<dbReference type="PRINTS" id="PR00404">
    <property type="entry name" value="MADSDOMAIN"/>
</dbReference>
<evidence type="ECO:0000256" key="6">
    <source>
        <dbReference type="SAM" id="MobiDB-lite"/>
    </source>
</evidence>
<feature type="compositionally biased region" description="Low complexity" evidence="6">
    <location>
        <begin position="116"/>
        <end position="127"/>
    </location>
</feature>
<evidence type="ECO:0000256" key="3">
    <source>
        <dbReference type="ARBA" id="ARBA00023125"/>
    </source>
</evidence>
<sequence>MGRKKISIQPILDDRSRSVTFAKRKGGIYKKAFELSVLTDCEVSVTIYDRKRRLYVFSSHDFQRTLNNVYSTDIHEHRTGAQFIKKQELCPIPPSSSSLPPLLTLISPDSHHLDHASSSSTSSSASSNPTCIPTFTQPRQNDESMTLPVNHYMYPYTQSENHLPNSTLTNKTLASTYAYNAQNHYQNLAPVPASPVHNNFNPSFDSRSIDTHLALSLNQVDTDHAHTHLNTPHSFISTYPASVGSQADYFSSSLSNPMKTTLPTAFAPPPSIPNWYYNYPEKDVGSFSTTSYPYHNLQRLPSLRDYAADTPASPSQTLAGRRTSDEAHLPYS</sequence>
<proteinExistence type="predicted"/>
<dbReference type="GO" id="GO:0045944">
    <property type="term" value="P:positive regulation of transcription by RNA polymerase II"/>
    <property type="evidence" value="ECO:0007669"/>
    <property type="project" value="UniProtKB-ARBA"/>
</dbReference>
<dbReference type="CDD" id="cd00120">
    <property type="entry name" value="MADS"/>
    <property type="match status" value="1"/>
</dbReference>
<feature type="domain" description="MADS-box" evidence="7">
    <location>
        <begin position="1"/>
        <end position="61"/>
    </location>
</feature>
<dbReference type="PROSITE" id="PS50066">
    <property type="entry name" value="MADS_BOX_2"/>
    <property type="match status" value="1"/>
</dbReference>
<dbReference type="EMBL" id="CP115611">
    <property type="protein sequence ID" value="WBW70596.1"/>
    <property type="molecule type" value="Genomic_DNA"/>
</dbReference>
<dbReference type="SUPFAM" id="SSF55455">
    <property type="entry name" value="SRF-like"/>
    <property type="match status" value="1"/>
</dbReference>
<dbReference type="InterPro" id="IPR002100">
    <property type="entry name" value="TF_MADSbox"/>
</dbReference>
<organism evidence="8 9">
    <name type="scientific">Schizosaccharomyces osmophilus</name>
    <dbReference type="NCBI Taxonomy" id="2545709"/>
    <lineage>
        <taxon>Eukaryota</taxon>
        <taxon>Fungi</taxon>
        <taxon>Dikarya</taxon>
        <taxon>Ascomycota</taxon>
        <taxon>Taphrinomycotina</taxon>
        <taxon>Schizosaccharomycetes</taxon>
        <taxon>Schizosaccharomycetales</taxon>
        <taxon>Schizosaccharomycetaceae</taxon>
        <taxon>Schizosaccharomyces</taxon>
    </lineage>
</organism>
<feature type="compositionally biased region" description="Polar residues" evidence="6">
    <location>
        <begin position="128"/>
        <end position="139"/>
    </location>
</feature>
<dbReference type="InterPro" id="IPR050142">
    <property type="entry name" value="MADS-box/MEF2_TF"/>
</dbReference>
<evidence type="ECO:0000256" key="5">
    <source>
        <dbReference type="ARBA" id="ARBA00023242"/>
    </source>
</evidence>
<dbReference type="PANTHER" id="PTHR48019">
    <property type="entry name" value="SERUM RESPONSE FACTOR HOMOLOG"/>
    <property type="match status" value="1"/>
</dbReference>
<keyword evidence="4" id="KW-0804">Transcription</keyword>
<dbReference type="AlphaFoldDB" id="A0AAE9W802"/>
<feature type="region of interest" description="Disordered" evidence="6">
    <location>
        <begin position="113"/>
        <end position="142"/>
    </location>
</feature>
<evidence type="ECO:0000313" key="8">
    <source>
        <dbReference type="EMBL" id="WBW70596.1"/>
    </source>
</evidence>
<dbReference type="GeneID" id="80874141"/>
<feature type="region of interest" description="Disordered" evidence="6">
    <location>
        <begin position="307"/>
        <end position="332"/>
    </location>
</feature>
<dbReference type="InterPro" id="IPR036879">
    <property type="entry name" value="TF_MADSbox_sf"/>
</dbReference>
<evidence type="ECO:0000256" key="4">
    <source>
        <dbReference type="ARBA" id="ARBA00023163"/>
    </source>
</evidence>
<dbReference type="GO" id="GO:0046983">
    <property type="term" value="F:protein dimerization activity"/>
    <property type="evidence" value="ECO:0007669"/>
    <property type="project" value="InterPro"/>
</dbReference>
<evidence type="ECO:0000259" key="7">
    <source>
        <dbReference type="PROSITE" id="PS50066"/>
    </source>
</evidence>
<evidence type="ECO:0000256" key="1">
    <source>
        <dbReference type="ARBA" id="ARBA00004123"/>
    </source>
</evidence>
<dbReference type="Proteomes" id="UP001212411">
    <property type="component" value="Chromosome 1"/>
</dbReference>
<gene>
    <name evidence="8" type="ORF">SOMG_00658</name>
</gene>
<dbReference type="GO" id="GO:0003677">
    <property type="term" value="F:DNA binding"/>
    <property type="evidence" value="ECO:0007669"/>
    <property type="project" value="UniProtKB-KW"/>
</dbReference>
<keyword evidence="3" id="KW-0238">DNA-binding</keyword>
<accession>A0AAE9W802</accession>
<evidence type="ECO:0000313" key="9">
    <source>
        <dbReference type="Proteomes" id="UP001212411"/>
    </source>
</evidence>
<dbReference type="GO" id="GO:0005634">
    <property type="term" value="C:nucleus"/>
    <property type="evidence" value="ECO:0007669"/>
    <property type="project" value="UniProtKB-SubCell"/>
</dbReference>
<keyword evidence="5" id="KW-0539">Nucleus</keyword>
<dbReference type="Pfam" id="PF00319">
    <property type="entry name" value="SRF-TF"/>
    <property type="match status" value="1"/>
</dbReference>
<reference evidence="8 9" key="1">
    <citation type="journal article" date="2023" name="G3 (Bethesda)">
        <title>A high-quality reference genome for the fission yeast Schizosaccharomyces osmophilus.</title>
        <authorList>
            <person name="Jia G.S."/>
            <person name="Zhang W.C."/>
            <person name="Liang Y."/>
            <person name="Liu X.H."/>
            <person name="Rhind N."/>
            <person name="Pidoux A."/>
            <person name="Brysch-Herzberg M."/>
            <person name="Du L.L."/>
        </authorList>
    </citation>
    <scope>NUCLEOTIDE SEQUENCE [LARGE SCALE GENOMIC DNA]</scope>
    <source>
        <strain evidence="8 9">CBS 15793</strain>
    </source>
</reference>
<dbReference type="SMART" id="SM00432">
    <property type="entry name" value="MADS"/>
    <property type="match status" value="1"/>
</dbReference>
<feature type="compositionally biased region" description="Basic and acidic residues" evidence="6">
    <location>
        <begin position="322"/>
        <end position="332"/>
    </location>
</feature>
<comment type="subcellular location">
    <subcellularLocation>
        <location evidence="1">Nucleus</location>
    </subcellularLocation>
</comment>
<dbReference type="RefSeq" id="XP_056034839.1">
    <property type="nucleotide sequence ID" value="XM_056179452.1"/>
</dbReference>
<dbReference type="PROSITE" id="PS00350">
    <property type="entry name" value="MADS_BOX_1"/>
    <property type="match status" value="1"/>
</dbReference>
<dbReference type="Gene3D" id="3.40.1810.10">
    <property type="entry name" value="Transcription factor, MADS-box"/>
    <property type="match status" value="1"/>
</dbReference>
<dbReference type="KEGG" id="som:SOMG_00658"/>